<sequence length="191" mass="20574">MIRPFVAAAVFLSAGMIPAAAQTITGVGKADCQVVGWLEQDADGKPLAKKDQVPAISRCRGLGEWGVYLNDASEHQGIEFSRVPVKDNDGFLWLTGFGTVVGRIEWKGPKAAAGWPDAAIFRFIWNDPDQPDHKRTTLGVARLGDNRATTCIFAFVEIKKGRDAYAIADKIAADEAIAHKCGPAGTPPEQR</sequence>
<feature type="chain" id="PRO_5043459423" evidence="1">
    <location>
        <begin position="22"/>
        <end position="191"/>
    </location>
</feature>
<dbReference type="AlphaFoldDB" id="A0AAU7XBC0"/>
<evidence type="ECO:0000313" key="2">
    <source>
        <dbReference type="EMBL" id="XBY44267.1"/>
    </source>
</evidence>
<accession>A0AAU7XBC0</accession>
<proteinExistence type="predicted"/>
<keyword evidence="1" id="KW-0732">Signal</keyword>
<feature type="signal peptide" evidence="1">
    <location>
        <begin position="1"/>
        <end position="21"/>
    </location>
</feature>
<evidence type="ECO:0000256" key="1">
    <source>
        <dbReference type="SAM" id="SignalP"/>
    </source>
</evidence>
<dbReference type="KEGG" id="mflg:ABS361_19905"/>
<dbReference type="EMBL" id="CP158568">
    <property type="protein sequence ID" value="XBY44267.1"/>
    <property type="molecule type" value="Genomic_DNA"/>
</dbReference>
<protein>
    <submittedName>
        <fullName evidence="2">Uncharacterized protein</fullName>
    </submittedName>
</protein>
<gene>
    <name evidence="2" type="ORF">ABS361_19905</name>
</gene>
<name>A0AAU7XBC0_9HYPH</name>
<reference evidence="2" key="1">
    <citation type="submission" date="2024-06" db="EMBL/GenBank/DDBJ databases">
        <title>Methylostella associata gen. nov., sp. nov., a novel Ancalomicrobiaceae-affiliated facultatively methylotrophic bacteria that feed on methanotrophs of the genus Methylococcus.</title>
        <authorList>
            <person name="Saltykova V."/>
            <person name="Danilova O.V."/>
            <person name="Oshkin I.Y."/>
            <person name="Belova S.E."/>
            <person name="Pimenov N.V."/>
            <person name="Dedysh S.N."/>
        </authorList>
    </citation>
    <scope>NUCLEOTIDE SEQUENCE</scope>
    <source>
        <strain evidence="2">S20</strain>
    </source>
</reference>
<dbReference type="RefSeq" id="WP_407049359.1">
    <property type="nucleotide sequence ID" value="NZ_CP158568.1"/>
</dbReference>
<organism evidence="2">
    <name type="scientific">Methyloraptor flagellatus</name>
    <dbReference type="NCBI Taxonomy" id="3162530"/>
    <lineage>
        <taxon>Bacteria</taxon>
        <taxon>Pseudomonadati</taxon>
        <taxon>Pseudomonadota</taxon>
        <taxon>Alphaproteobacteria</taxon>
        <taxon>Hyphomicrobiales</taxon>
        <taxon>Ancalomicrobiaceae</taxon>
        <taxon>Methyloraptor</taxon>
    </lineage>
</organism>